<dbReference type="InterPro" id="IPR043502">
    <property type="entry name" value="DNA/RNA_pol_sf"/>
</dbReference>
<sequence length="142" mass="16809">MILNRKSIDFVNMGDSVEIDNMLFERIYLSMEECNDIEEPIRIYEEDNQFFEKKLLSPPEHFVVSDELKGYDYGPYSVALPYLEKVKDELERLEKEGIIEKSNSKFASPAFLVEKKNRARLGLFFTKKILPLNENKHDQFYN</sequence>
<dbReference type="EMBL" id="SBJO01000077">
    <property type="protein sequence ID" value="KAF9763391.1"/>
    <property type="molecule type" value="Genomic_DNA"/>
</dbReference>
<comment type="caution">
    <text evidence="1">The sequence shown here is derived from an EMBL/GenBank/DDBJ whole genome shotgun (WGS) entry which is preliminary data.</text>
</comment>
<proteinExistence type="predicted"/>
<dbReference type="Proteomes" id="UP000740883">
    <property type="component" value="Unassembled WGS sequence"/>
</dbReference>
<evidence type="ECO:0000313" key="2">
    <source>
        <dbReference type="Proteomes" id="UP000740883"/>
    </source>
</evidence>
<reference evidence="1 2" key="1">
    <citation type="journal article" date="2020" name="Genome Biol. Evol.">
        <title>Comparative genomics of strictly vertically transmitted, feminizing microsporidia endosymbionts of amphipod crustaceans.</title>
        <authorList>
            <person name="Cormier A."/>
            <person name="Chebbi M.A."/>
            <person name="Giraud I."/>
            <person name="Wattier R."/>
            <person name="Teixeira M."/>
            <person name="Gilbert C."/>
            <person name="Rigaud T."/>
            <person name="Cordaux R."/>
        </authorList>
    </citation>
    <scope>NUCLEOTIDE SEQUENCE [LARGE SCALE GENOMIC DNA]</scope>
    <source>
        <strain evidence="1 2">Ou3-Ou53</strain>
    </source>
</reference>
<gene>
    <name evidence="1" type="ORF">NGRA_1293</name>
</gene>
<keyword evidence="2" id="KW-1185">Reference proteome</keyword>
<evidence type="ECO:0008006" key="3">
    <source>
        <dbReference type="Google" id="ProtNLM"/>
    </source>
</evidence>
<dbReference type="OrthoDB" id="2448050at2759"/>
<accession>A0A9P6GYR2</accession>
<organism evidence="1 2">
    <name type="scientific">Nosema granulosis</name>
    <dbReference type="NCBI Taxonomy" id="83296"/>
    <lineage>
        <taxon>Eukaryota</taxon>
        <taxon>Fungi</taxon>
        <taxon>Fungi incertae sedis</taxon>
        <taxon>Microsporidia</taxon>
        <taxon>Nosematidae</taxon>
        <taxon>Nosema</taxon>
    </lineage>
</organism>
<protein>
    <recommendedName>
        <fullName evidence="3">Reverse transcriptase</fullName>
    </recommendedName>
</protein>
<dbReference type="AlphaFoldDB" id="A0A9P6GYR2"/>
<name>A0A9P6GYR2_9MICR</name>
<evidence type="ECO:0000313" key="1">
    <source>
        <dbReference type="EMBL" id="KAF9763391.1"/>
    </source>
</evidence>
<dbReference type="SUPFAM" id="SSF56672">
    <property type="entry name" value="DNA/RNA polymerases"/>
    <property type="match status" value="1"/>
</dbReference>
<dbReference type="Gene3D" id="3.10.10.10">
    <property type="entry name" value="HIV Type 1 Reverse Transcriptase, subunit A, domain 1"/>
    <property type="match status" value="1"/>
</dbReference>